<proteinExistence type="predicted"/>
<organism evidence="2 3">
    <name type="scientific">Puccinia sorghi</name>
    <dbReference type="NCBI Taxonomy" id="27349"/>
    <lineage>
        <taxon>Eukaryota</taxon>
        <taxon>Fungi</taxon>
        <taxon>Dikarya</taxon>
        <taxon>Basidiomycota</taxon>
        <taxon>Pucciniomycotina</taxon>
        <taxon>Pucciniomycetes</taxon>
        <taxon>Pucciniales</taxon>
        <taxon>Pucciniaceae</taxon>
        <taxon>Puccinia</taxon>
    </lineage>
</organism>
<accession>A0A0L6V1Y3</accession>
<comment type="caution">
    <text evidence="2">The sequence shown here is derived from an EMBL/GenBank/DDBJ whole genome shotgun (WGS) entry which is preliminary data.</text>
</comment>
<feature type="transmembrane region" description="Helical" evidence="1">
    <location>
        <begin position="299"/>
        <end position="320"/>
    </location>
</feature>
<evidence type="ECO:0000313" key="3">
    <source>
        <dbReference type="Proteomes" id="UP000037035"/>
    </source>
</evidence>
<feature type="transmembrane region" description="Helical" evidence="1">
    <location>
        <begin position="206"/>
        <end position="225"/>
    </location>
</feature>
<keyword evidence="1" id="KW-0812">Transmembrane</keyword>
<feature type="transmembrane region" description="Helical" evidence="1">
    <location>
        <begin position="5"/>
        <end position="27"/>
    </location>
</feature>
<dbReference type="VEuPathDB" id="FungiDB:VP01_3025g2"/>
<sequence length="395" mass="45773">MSCFFFVLSGMLSCLFFFISPFFFSIYPGHFKVLANFSSTILHIITAQLSPLSSSLLYQKYTMKNRVIPAFIKSQHSDSTWHNHWIPQLCLNRKETKPKIIQVITSFLRMSQQSPANKIKLADLRFFFWEFSHPARFDVFVFIKIEVFTQTQFMATCHTKLFVFLVKKHFHTSQTRIIKQNKINAWSLMANNIMYKANGHTGLRQLHPLLGLAWALLIATFTQVYTSEYSPPTFRGVLPKPFSFHLPGILLLQDHHLWLSQLYQVLAIYFSTLFPIPIIPLCWYLLFPNPSVYQVFGLEGIYLLPYTPSVVFVTVLGLFFDSTTASYTELTAEVGGNLCVDFKLKNQPDLFPKSSCYHPSNMLHFTCSKILIYLLLIKFFGKLYLNSKILTYFLS</sequence>
<dbReference type="Proteomes" id="UP000037035">
    <property type="component" value="Unassembled WGS sequence"/>
</dbReference>
<keyword evidence="3" id="KW-1185">Reference proteome</keyword>
<name>A0A0L6V1Y3_9BASI</name>
<feature type="transmembrane region" description="Helical" evidence="1">
    <location>
        <begin position="33"/>
        <end position="58"/>
    </location>
</feature>
<protein>
    <submittedName>
        <fullName evidence="2">Uncharacterized protein</fullName>
    </submittedName>
</protein>
<evidence type="ECO:0000313" key="2">
    <source>
        <dbReference type="EMBL" id="KNZ54160.1"/>
    </source>
</evidence>
<feature type="transmembrane region" description="Helical" evidence="1">
    <location>
        <begin position="362"/>
        <end position="381"/>
    </location>
</feature>
<gene>
    <name evidence="2" type="ORF">VP01_3025g2</name>
</gene>
<dbReference type="AlphaFoldDB" id="A0A0L6V1Y3"/>
<keyword evidence="1" id="KW-0472">Membrane</keyword>
<keyword evidence="1" id="KW-1133">Transmembrane helix</keyword>
<dbReference type="EMBL" id="LAVV01007975">
    <property type="protein sequence ID" value="KNZ54160.1"/>
    <property type="molecule type" value="Genomic_DNA"/>
</dbReference>
<reference evidence="2 3" key="1">
    <citation type="submission" date="2015-08" db="EMBL/GenBank/DDBJ databases">
        <title>Next Generation Sequencing and Analysis of the Genome of Puccinia sorghi L Schw, the Causal Agent of Maize Common Rust.</title>
        <authorList>
            <person name="Rochi L."/>
            <person name="Burguener G."/>
            <person name="Darino M."/>
            <person name="Turjanski A."/>
            <person name="Kreff E."/>
            <person name="Dieguez M.J."/>
            <person name="Sacco F."/>
        </authorList>
    </citation>
    <scope>NUCLEOTIDE SEQUENCE [LARGE SCALE GENOMIC DNA]</scope>
    <source>
        <strain evidence="2 3">RO10H11247</strain>
    </source>
</reference>
<evidence type="ECO:0000256" key="1">
    <source>
        <dbReference type="SAM" id="Phobius"/>
    </source>
</evidence>
<feature type="transmembrane region" description="Helical" evidence="1">
    <location>
        <begin position="266"/>
        <end position="287"/>
    </location>
</feature>